<name>A0A1X7KU82_9MICO</name>
<dbReference type="Pfam" id="PF00111">
    <property type="entry name" value="Fer2"/>
    <property type="match status" value="1"/>
</dbReference>
<dbReference type="EMBL" id="FXAY01000005">
    <property type="protein sequence ID" value="SMG44449.1"/>
    <property type="molecule type" value="Genomic_DNA"/>
</dbReference>
<dbReference type="InterPro" id="IPR012675">
    <property type="entry name" value="Beta-grasp_dom_sf"/>
</dbReference>
<gene>
    <name evidence="2" type="ORF">SAMN06296010_2879</name>
</gene>
<dbReference type="InterPro" id="IPR006058">
    <property type="entry name" value="2Fe2S_fd_BS"/>
</dbReference>
<evidence type="ECO:0000313" key="3">
    <source>
        <dbReference type="Proteomes" id="UP000193244"/>
    </source>
</evidence>
<dbReference type="SUPFAM" id="SSF54292">
    <property type="entry name" value="2Fe-2S ferredoxin-like"/>
    <property type="match status" value="1"/>
</dbReference>
<evidence type="ECO:0000259" key="1">
    <source>
        <dbReference type="PROSITE" id="PS51085"/>
    </source>
</evidence>
<dbReference type="PROSITE" id="PS51085">
    <property type="entry name" value="2FE2S_FER_2"/>
    <property type="match status" value="1"/>
</dbReference>
<keyword evidence="3" id="KW-1185">Reference proteome</keyword>
<dbReference type="Proteomes" id="UP000193244">
    <property type="component" value="Unassembled WGS sequence"/>
</dbReference>
<dbReference type="PROSITE" id="PS00197">
    <property type="entry name" value="2FE2S_FER_1"/>
    <property type="match status" value="1"/>
</dbReference>
<dbReference type="Gene3D" id="3.10.20.30">
    <property type="match status" value="1"/>
</dbReference>
<accession>A0A1X7KU82</accession>
<proteinExistence type="predicted"/>
<dbReference type="InterPro" id="IPR001041">
    <property type="entry name" value="2Fe-2S_ferredoxin-type"/>
</dbReference>
<dbReference type="STRING" id="150121.SAMN06296010_2879"/>
<dbReference type="GO" id="GO:0051537">
    <property type="term" value="F:2 iron, 2 sulfur cluster binding"/>
    <property type="evidence" value="ECO:0007669"/>
    <property type="project" value="InterPro"/>
</dbReference>
<reference evidence="3" key="1">
    <citation type="submission" date="2017-04" db="EMBL/GenBank/DDBJ databases">
        <authorList>
            <person name="Varghese N."/>
            <person name="Submissions S."/>
        </authorList>
    </citation>
    <scope>NUCLEOTIDE SEQUENCE [LARGE SCALE GENOMIC DNA]</scope>
    <source>
        <strain evidence="3">VKM Ac-2510</strain>
    </source>
</reference>
<sequence>MLYRSIPSRSKRVSMESNTGNPLVVEFDGERHELLWPPAVPLAVFLKSRGIKVPYACGEGFCGGCIARLTGGNVTMAINEILDDDDLANDLILGCQAVLDGDEPISVRYD</sequence>
<dbReference type="CDD" id="cd00207">
    <property type="entry name" value="fer2"/>
    <property type="match status" value="1"/>
</dbReference>
<protein>
    <submittedName>
        <fullName evidence="2">Ferredoxin</fullName>
    </submittedName>
</protein>
<dbReference type="InterPro" id="IPR036010">
    <property type="entry name" value="2Fe-2S_ferredoxin-like_sf"/>
</dbReference>
<organism evidence="2 3">
    <name type="scientific">Agreia pratensis</name>
    <dbReference type="NCBI Taxonomy" id="150121"/>
    <lineage>
        <taxon>Bacteria</taxon>
        <taxon>Bacillati</taxon>
        <taxon>Actinomycetota</taxon>
        <taxon>Actinomycetes</taxon>
        <taxon>Micrococcales</taxon>
        <taxon>Microbacteriaceae</taxon>
        <taxon>Agreia</taxon>
    </lineage>
</organism>
<evidence type="ECO:0000313" key="2">
    <source>
        <dbReference type="EMBL" id="SMG44449.1"/>
    </source>
</evidence>
<dbReference type="AlphaFoldDB" id="A0A1X7KU82"/>
<feature type="domain" description="2Fe-2S ferredoxin-type" evidence="1">
    <location>
        <begin position="21"/>
        <end position="110"/>
    </location>
</feature>